<keyword evidence="2" id="KW-1185">Reference proteome</keyword>
<dbReference type="InterPro" id="IPR013881">
    <property type="entry name" value="Pre-mRNA_splic_Prp3_dom"/>
</dbReference>
<dbReference type="CDD" id="cd24140">
    <property type="entry name" value="Prp3_C-like"/>
    <property type="match status" value="1"/>
</dbReference>
<evidence type="ECO:0000313" key="1">
    <source>
        <dbReference type="EMBL" id="CAI4059416.1"/>
    </source>
</evidence>
<sequence length="470" mass="55870">MPLRNSLDNGNPKNQKTRRYEPSFSQQRLQTSNGEEKSQGRGLKTELHSALKSSNLNLIRKNYQTGDNPYLSDIQGPSPSNKLNRRYERGLKFYKKGEISKRIAQERELRKFQEDEDSKRRLKLEEEEREREKLVESGHLPDLKLHEDTYILDLPKFETYYNANHGHEWWDTVYLDEKGEVMEKYRMKGTSPAEEDGKYDNDDDDDDDDDKHPSIRYVAHPIPEKINYAKVSVKTYLTQRERKKIRRNRRKMFREAQEVKIKLGLLPKPEPKVKLSNMMSVYENDQNIADPTAWEKTVKDQVDLRKRKHMEENERRHEEAVKRRKEISNLSIEKPSAYYCKVFQFKNLQNPKIRFKLKMNSKELSLKGLCLRIRDDGPGIIIVVGDEKSCRFYENLVMRRIKWNEDFNLHINNEDVKMNMHNNSVVKTWEGFLRDCKFKGWFMKVCNDQESLLRTLGQFDSEGFYSPVLT</sequence>
<dbReference type="PANTHER" id="PTHR14212:SF0">
    <property type="entry name" value="U4_U6 SMALL NUCLEAR RIBONUCLEOPROTEIN PRP3"/>
    <property type="match status" value="1"/>
</dbReference>
<gene>
    <name evidence="1" type="primary">SKDI04G6760</name>
    <name evidence="1" type="ORF">SKDI_04G6760</name>
</gene>
<dbReference type="GO" id="GO:0046540">
    <property type="term" value="C:U4/U6 x U5 tri-snRNP complex"/>
    <property type="evidence" value="ECO:0007669"/>
    <property type="project" value="InterPro"/>
</dbReference>
<name>A0AA35NS35_SACK1</name>
<dbReference type="Pfam" id="PF06544">
    <property type="entry name" value="Prp3_C"/>
    <property type="match status" value="1"/>
</dbReference>
<organism evidence="1 2">
    <name type="scientific">Saccharomyces kudriavzevii (strain ATCC MYA-4449 / AS 2.2408 / CBS 8840 / NBRC 1802 / NCYC 2889)</name>
    <name type="common">Yeast</name>
    <dbReference type="NCBI Taxonomy" id="226230"/>
    <lineage>
        <taxon>Eukaryota</taxon>
        <taxon>Fungi</taxon>
        <taxon>Dikarya</taxon>
        <taxon>Ascomycota</taxon>
        <taxon>Saccharomycotina</taxon>
        <taxon>Saccharomycetes</taxon>
        <taxon>Saccharomycetales</taxon>
        <taxon>Saccharomycetaceae</taxon>
        <taxon>Saccharomyces</taxon>
    </lineage>
</organism>
<evidence type="ECO:0000313" key="2">
    <source>
        <dbReference type="Proteomes" id="UP001162087"/>
    </source>
</evidence>
<reference evidence="1" key="1">
    <citation type="submission" date="2022-10" db="EMBL/GenBank/DDBJ databases">
        <authorList>
            <person name="Byrne P K."/>
        </authorList>
    </citation>
    <scope>NUCLEOTIDE SEQUENCE</scope>
    <source>
        <strain evidence="1">IFO1802</strain>
    </source>
</reference>
<protein>
    <submittedName>
        <fullName evidence="1">Uncharacterized protein</fullName>
    </submittedName>
</protein>
<accession>A0AA35NS35</accession>
<dbReference type="InterPro" id="IPR027104">
    <property type="entry name" value="Prp3"/>
</dbReference>
<dbReference type="OrthoDB" id="10264544at2759"/>
<dbReference type="EMBL" id="OX365899">
    <property type="protein sequence ID" value="CAI4059416.1"/>
    <property type="molecule type" value="Genomic_DNA"/>
</dbReference>
<proteinExistence type="predicted"/>
<dbReference type="InterPro" id="IPR010541">
    <property type="entry name" value="Prp3_C"/>
</dbReference>
<dbReference type="PANTHER" id="PTHR14212">
    <property type="entry name" value="U4/U6-ASSOCIATED RNA SPLICING FACTOR-RELATED"/>
    <property type="match status" value="1"/>
</dbReference>
<dbReference type="GO" id="GO:0000398">
    <property type="term" value="P:mRNA splicing, via spliceosome"/>
    <property type="evidence" value="ECO:0007669"/>
    <property type="project" value="InterPro"/>
</dbReference>
<dbReference type="Pfam" id="PF08572">
    <property type="entry name" value="PRP3"/>
    <property type="match status" value="1"/>
</dbReference>
<dbReference type="Proteomes" id="UP001162087">
    <property type="component" value="Chromosome 4"/>
</dbReference>